<keyword evidence="7" id="KW-0812">Transmembrane</keyword>
<dbReference type="InterPro" id="IPR036138">
    <property type="entry name" value="PBP_dimer_sf"/>
</dbReference>
<evidence type="ECO:0000256" key="3">
    <source>
        <dbReference type="ARBA" id="ARBA00012865"/>
    </source>
</evidence>
<dbReference type="EC" id="3.5.2.6" evidence="3"/>
<keyword evidence="4" id="KW-0732">Signal</keyword>
<feature type="transmembrane region" description="Helical" evidence="7">
    <location>
        <begin position="20"/>
        <end position="44"/>
    </location>
</feature>
<name>A0ABQ1EL69_9BACL</name>
<dbReference type="SUPFAM" id="SSF56519">
    <property type="entry name" value="Penicillin binding protein dimerisation domain"/>
    <property type="match status" value="1"/>
</dbReference>
<sequence length="184" mass="21314">MKSSFMDDPKKKRLTQKQHFSFRIHIFFFATFLLFSALIVRLAMLQFIQAKELKAAENRNGNQTNLIAPIRGNIYDSTKSPLAYTIPLQSLFFRVEPGQQNEDEIIALAKRLKADVFDKFAKPNATSPTMEEIVVAMDLGYDLHKKEIKKPSHYWVPRRIKADLSNNEIAYLLEHKPKRSTEIT</sequence>
<reference evidence="9" key="1">
    <citation type="journal article" date="2019" name="Int. J. Syst. Evol. Microbiol.">
        <title>The Global Catalogue of Microorganisms (GCM) 10K type strain sequencing project: providing services to taxonomists for standard genome sequencing and annotation.</title>
        <authorList>
            <consortium name="The Broad Institute Genomics Platform"/>
            <consortium name="The Broad Institute Genome Sequencing Center for Infectious Disease"/>
            <person name="Wu L."/>
            <person name="Ma J."/>
        </authorList>
    </citation>
    <scope>NUCLEOTIDE SEQUENCE [LARGE SCALE GENOMIC DNA]</scope>
    <source>
        <strain evidence="9">CGMCC 1.15043</strain>
    </source>
</reference>
<evidence type="ECO:0000256" key="6">
    <source>
        <dbReference type="ARBA" id="ARBA00023251"/>
    </source>
</evidence>
<organism evidence="8 9">
    <name type="scientific">Paenibacillus marchantiophytorum</name>
    <dbReference type="NCBI Taxonomy" id="1619310"/>
    <lineage>
        <taxon>Bacteria</taxon>
        <taxon>Bacillati</taxon>
        <taxon>Bacillota</taxon>
        <taxon>Bacilli</taxon>
        <taxon>Bacillales</taxon>
        <taxon>Paenibacillaceae</taxon>
        <taxon>Paenibacillus</taxon>
    </lineage>
</organism>
<keyword evidence="9" id="KW-1185">Reference proteome</keyword>
<evidence type="ECO:0000256" key="4">
    <source>
        <dbReference type="ARBA" id="ARBA00022729"/>
    </source>
</evidence>
<dbReference type="EMBL" id="BMHE01000009">
    <property type="protein sequence ID" value="GFZ76864.1"/>
    <property type="molecule type" value="Genomic_DNA"/>
</dbReference>
<proteinExistence type="inferred from homology"/>
<evidence type="ECO:0000313" key="9">
    <source>
        <dbReference type="Proteomes" id="UP000615455"/>
    </source>
</evidence>
<evidence type="ECO:0000256" key="2">
    <source>
        <dbReference type="ARBA" id="ARBA00007898"/>
    </source>
</evidence>
<dbReference type="RefSeq" id="WP_229757588.1">
    <property type="nucleotide sequence ID" value="NZ_BMHE01000009.1"/>
</dbReference>
<comment type="caution">
    <text evidence="8">The sequence shown here is derived from an EMBL/GenBank/DDBJ whole genome shotgun (WGS) entry which is preliminary data.</text>
</comment>
<dbReference type="Proteomes" id="UP000615455">
    <property type="component" value="Unassembled WGS sequence"/>
</dbReference>
<accession>A0ABQ1EL69</accession>
<dbReference type="PANTHER" id="PTHR30627:SF6">
    <property type="entry name" value="BETA-LACTAMASE YBXI-RELATED"/>
    <property type="match status" value="1"/>
</dbReference>
<evidence type="ECO:0000313" key="8">
    <source>
        <dbReference type="EMBL" id="GFZ76864.1"/>
    </source>
</evidence>
<dbReference type="Gene3D" id="3.90.1310.10">
    <property type="entry name" value="Penicillin-binding protein 2a (Domain 2)"/>
    <property type="match status" value="1"/>
</dbReference>
<keyword evidence="7" id="KW-0472">Membrane</keyword>
<protein>
    <recommendedName>
        <fullName evidence="3">beta-lactamase</fullName>
        <ecNumber evidence="3">3.5.2.6</ecNumber>
    </recommendedName>
</protein>
<comment type="catalytic activity">
    <reaction evidence="1">
        <text>a beta-lactam + H2O = a substituted beta-amino acid</text>
        <dbReference type="Rhea" id="RHEA:20401"/>
        <dbReference type="ChEBI" id="CHEBI:15377"/>
        <dbReference type="ChEBI" id="CHEBI:35627"/>
        <dbReference type="ChEBI" id="CHEBI:140347"/>
        <dbReference type="EC" id="3.5.2.6"/>
    </reaction>
</comment>
<keyword evidence="7" id="KW-1133">Transmembrane helix</keyword>
<evidence type="ECO:0000256" key="7">
    <source>
        <dbReference type="SAM" id="Phobius"/>
    </source>
</evidence>
<dbReference type="PANTHER" id="PTHR30627">
    <property type="entry name" value="PEPTIDOGLYCAN D,D-TRANSPEPTIDASE"/>
    <property type="match status" value="1"/>
</dbReference>
<dbReference type="InterPro" id="IPR050515">
    <property type="entry name" value="Beta-lactam/transpept"/>
</dbReference>
<keyword evidence="6" id="KW-0046">Antibiotic resistance</keyword>
<evidence type="ECO:0000256" key="5">
    <source>
        <dbReference type="ARBA" id="ARBA00022801"/>
    </source>
</evidence>
<evidence type="ECO:0000256" key="1">
    <source>
        <dbReference type="ARBA" id="ARBA00001526"/>
    </source>
</evidence>
<keyword evidence="5" id="KW-0378">Hydrolase</keyword>
<comment type="similarity">
    <text evidence="2">Belongs to the class-D beta-lactamase family.</text>
</comment>
<gene>
    <name evidence="8" type="ORF">GCM10008018_22920</name>
</gene>